<dbReference type="NCBIfam" id="TIGR02490">
    <property type="entry name" value="flgF"/>
    <property type="match status" value="1"/>
</dbReference>
<dbReference type="GO" id="GO:0030694">
    <property type="term" value="C:bacterial-type flagellum basal body, rod"/>
    <property type="evidence" value="ECO:0007669"/>
    <property type="project" value="InterPro"/>
</dbReference>
<dbReference type="InterPro" id="IPR010930">
    <property type="entry name" value="Flg_bb/hook_C_dom"/>
</dbReference>
<keyword evidence="8" id="KW-0966">Cell projection</keyword>
<feature type="domain" description="Flagellar basal body rod protein N-terminal" evidence="5">
    <location>
        <begin position="8"/>
        <end position="38"/>
    </location>
</feature>
<sequence>MASDFQPLYVLASGLFYQQRKLEVISNNLANLNTNGFKKVLLTAQASPVKGPEGGRVFSPSHQMVENNFVYPVMGKQKVDTSSGELKKTGNPLDMAINGSGFFAVKVGDKILYTRDGHFLLDKKGYLVNQNGFPVMDENGNKILIGRSSLAEVRVTRDGVIFVGTRRVAKLKITELKGVKHVGKNLYIGEERPAKNYEVVQGFVEGSNVNPIEEMVKMIETVRAYETFANALKTLDENNSKLINGVLKA</sequence>
<dbReference type="InterPro" id="IPR001444">
    <property type="entry name" value="Flag_bb_rod_N"/>
</dbReference>
<accession>A0A9D0YNC6</accession>
<comment type="caution">
    <text evidence="8">The sequence shown here is derived from an EMBL/GenBank/DDBJ whole genome shotgun (WGS) entry which is preliminary data.</text>
</comment>
<dbReference type="PANTHER" id="PTHR30435:SF19">
    <property type="entry name" value="FLAGELLAR BASAL-BODY ROD PROTEIN FLGG"/>
    <property type="match status" value="1"/>
</dbReference>
<evidence type="ECO:0000259" key="7">
    <source>
        <dbReference type="Pfam" id="PF22692"/>
    </source>
</evidence>
<dbReference type="InterPro" id="IPR020013">
    <property type="entry name" value="Flagellar_FlgE/F/G"/>
</dbReference>
<protein>
    <submittedName>
        <fullName evidence="8">Flagellar basal-body rod protein FlgF</fullName>
    </submittedName>
</protein>
<keyword evidence="8" id="KW-0969">Cilium</keyword>
<dbReference type="Proteomes" id="UP000606463">
    <property type="component" value="Unassembled WGS sequence"/>
</dbReference>
<dbReference type="InterPro" id="IPR012836">
    <property type="entry name" value="FlgF"/>
</dbReference>
<dbReference type="NCBIfam" id="TIGR03506">
    <property type="entry name" value="FlgEFG_subfam"/>
    <property type="match status" value="1"/>
</dbReference>
<feature type="domain" description="Flagellar hook protein FlgE/F/G-like D1" evidence="7">
    <location>
        <begin position="96"/>
        <end position="162"/>
    </location>
</feature>
<dbReference type="Pfam" id="PF00460">
    <property type="entry name" value="Flg_bb_rod"/>
    <property type="match status" value="1"/>
</dbReference>
<organism evidence="8 9">
    <name type="scientific">Aquifex aeolicus</name>
    <dbReference type="NCBI Taxonomy" id="63363"/>
    <lineage>
        <taxon>Bacteria</taxon>
        <taxon>Pseudomonadati</taxon>
        <taxon>Aquificota</taxon>
        <taxon>Aquificia</taxon>
        <taxon>Aquificales</taxon>
        <taxon>Aquificaceae</taxon>
        <taxon>Aquifex</taxon>
    </lineage>
</organism>
<dbReference type="AlphaFoldDB" id="A0A9D0YNC6"/>
<dbReference type="EMBL" id="DQVE01000022">
    <property type="protein sequence ID" value="HIP98160.1"/>
    <property type="molecule type" value="Genomic_DNA"/>
</dbReference>
<evidence type="ECO:0000256" key="3">
    <source>
        <dbReference type="ARBA" id="ARBA00023143"/>
    </source>
</evidence>
<evidence type="ECO:0000259" key="6">
    <source>
        <dbReference type="Pfam" id="PF06429"/>
    </source>
</evidence>
<evidence type="ECO:0000256" key="4">
    <source>
        <dbReference type="RuleBase" id="RU362116"/>
    </source>
</evidence>
<evidence type="ECO:0000313" key="8">
    <source>
        <dbReference type="EMBL" id="HIP98160.1"/>
    </source>
</evidence>
<keyword evidence="3 4" id="KW-0975">Bacterial flagellum</keyword>
<dbReference type="InterPro" id="IPR019776">
    <property type="entry name" value="Flagellar_basal_body_rod_CS"/>
</dbReference>
<comment type="similarity">
    <text evidence="2 4">Belongs to the flagella basal body rod proteins family.</text>
</comment>
<comment type="subcellular location">
    <subcellularLocation>
        <location evidence="1 4">Bacterial flagellum basal body</location>
    </subcellularLocation>
</comment>
<dbReference type="InterPro" id="IPR053967">
    <property type="entry name" value="LlgE_F_G-like_D1"/>
</dbReference>
<reference evidence="8" key="1">
    <citation type="journal article" date="2020" name="ISME J.">
        <title>Gammaproteobacteria mediating utilization of methyl-, sulfur- and petroleum organic compounds in deep ocean hydrothermal plumes.</title>
        <authorList>
            <person name="Zhou Z."/>
            <person name="Liu Y."/>
            <person name="Pan J."/>
            <person name="Cron B.R."/>
            <person name="Toner B.M."/>
            <person name="Anantharaman K."/>
            <person name="Breier J.A."/>
            <person name="Dick G.J."/>
            <person name="Li M."/>
        </authorList>
    </citation>
    <scope>NUCLEOTIDE SEQUENCE</scope>
    <source>
        <strain evidence="8">SZUA-1501</strain>
    </source>
</reference>
<dbReference type="GO" id="GO:0071978">
    <property type="term" value="P:bacterial-type flagellum-dependent swarming motility"/>
    <property type="evidence" value="ECO:0007669"/>
    <property type="project" value="TreeGrafter"/>
</dbReference>
<dbReference type="InterPro" id="IPR037925">
    <property type="entry name" value="FlgE/F/G-like"/>
</dbReference>
<feature type="domain" description="Flagellar basal-body/hook protein C-terminal" evidence="6">
    <location>
        <begin position="200"/>
        <end position="244"/>
    </location>
</feature>
<dbReference type="SUPFAM" id="SSF117143">
    <property type="entry name" value="Flagellar hook protein flgE"/>
    <property type="match status" value="1"/>
</dbReference>
<dbReference type="Pfam" id="PF22692">
    <property type="entry name" value="LlgE_F_G_D1"/>
    <property type="match status" value="1"/>
</dbReference>
<evidence type="ECO:0000256" key="2">
    <source>
        <dbReference type="ARBA" id="ARBA00009677"/>
    </source>
</evidence>
<evidence type="ECO:0000256" key="1">
    <source>
        <dbReference type="ARBA" id="ARBA00004117"/>
    </source>
</evidence>
<evidence type="ECO:0000259" key="5">
    <source>
        <dbReference type="Pfam" id="PF00460"/>
    </source>
</evidence>
<keyword evidence="8" id="KW-0282">Flagellum</keyword>
<gene>
    <name evidence="8" type="primary">flgF</name>
    <name evidence="8" type="ORF">EYH37_02180</name>
</gene>
<dbReference type="PANTHER" id="PTHR30435">
    <property type="entry name" value="FLAGELLAR PROTEIN"/>
    <property type="match status" value="1"/>
</dbReference>
<dbReference type="PROSITE" id="PS00588">
    <property type="entry name" value="FLAGELLA_BB_ROD"/>
    <property type="match status" value="1"/>
</dbReference>
<name>A0A9D0YNC6_AQUAO</name>
<proteinExistence type="inferred from homology"/>
<evidence type="ECO:0000313" key="9">
    <source>
        <dbReference type="Proteomes" id="UP000606463"/>
    </source>
</evidence>
<dbReference type="Pfam" id="PF06429">
    <property type="entry name" value="Flg_bbr_C"/>
    <property type="match status" value="1"/>
</dbReference>